<name>A0ACC0NBH5_RHOML</name>
<sequence>MKAYLKSQNNHVWLSVVNGYTESTTTVAGKIVRKPDESWDNTNHLKATHNSCALNAIFGCVSISKFQRISTCEIAKDAWDILSITHEGNSQVRQQKLQSIITDFEMIQMSDNETFGDFYAKLSEIVNSSFNLGEHISQEKIVKKIMRSLPKRFITKVEVLECLPNFDSMNVEEVVGHLFTLETKFSQYRPQKVKNKNEEKSLAFSSFKDCFKVSNSDDDELDQKEMALFVKKFGKFFKENKTFGPSSKYKNGRSSKGKERKESKSSGPQCYECMGFGHIAQDCANKQKNKSYNKARNLTEEDRGGGGEGVIPCRDRRRRRRRRFPIVGEGGRRSSEKKEVADRRSGSWGGGWGKEGGGGGYVGGMFGSESACMYMYM</sequence>
<reference evidence="1" key="1">
    <citation type="submission" date="2022-02" db="EMBL/GenBank/DDBJ databases">
        <title>Plant Genome Project.</title>
        <authorList>
            <person name="Zhang R.-G."/>
        </authorList>
    </citation>
    <scope>NUCLEOTIDE SEQUENCE</scope>
    <source>
        <strain evidence="1">AT1</strain>
    </source>
</reference>
<accession>A0ACC0NBH5</accession>
<dbReference type="EMBL" id="CM046393">
    <property type="protein sequence ID" value="KAI8550439.1"/>
    <property type="molecule type" value="Genomic_DNA"/>
</dbReference>
<dbReference type="Proteomes" id="UP001062846">
    <property type="component" value="Chromosome 6"/>
</dbReference>
<evidence type="ECO:0000313" key="1">
    <source>
        <dbReference type="EMBL" id="KAI8550439.1"/>
    </source>
</evidence>
<gene>
    <name evidence="1" type="ORF">RHMOL_Rhmol06G0107000</name>
</gene>
<protein>
    <submittedName>
        <fullName evidence="1">Uncharacterized protein</fullName>
    </submittedName>
</protein>
<comment type="caution">
    <text evidence="1">The sequence shown here is derived from an EMBL/GenBank/DDBJ whole genome shotgun (WGS) entry which is preliminary data.</text>
</comment>
<proteinExistence type="predicted"/>
<organism evidence="1 2">
    <name type="scientific">Rhododendron molle</name>
    <name type="common">Chinese azalea</name>
    <name type="synonym">Azalea mollis</name>
    <dbReference type="NCBI Taxonomy" id="49168"/>
    <lineage>
        <taxon>Eukaryota</taxon>
        <taxon>Viridiplantae</taxon>
        <taxon>Streptophyta</taxon>
        <taxon>Embryophyta</taxon>
        <taxon>Tracheophyta</taxon>
        <taxon>Spermatophyta</taxon>
        <taxon>Magnoliopsida</taxon>
        <taxon>eudicotyledons</taxon>
        <taxon>Gunneridae</taxon>
        <taxon>Pentapetalae</taxon>
        <taxon>asterids</taxon>
        <taxon>Ericales</taxon>
        <taxon>Ericaceae</taxon>
        <taxon>Ericoideae</taxon>
        <taxon>Rhodoreae</taxon>
        <taxon>Rhododendron</taxon>
    </lineage>
</organism>
<evidence type="ECO:0000313" key="2">
    <source>
        <dbReference type="Proteomes" id="UP001062846"/>
    </source>
</evidence>
<keyword evidence="2" id="KW-1185">Reference proteome</keyword>